<dbReference type="SUPFAM" id="SSF48452">
    <property type="entry name" value="TPR-like"/>
    <property type="match status" value="1"/>
</dbReference>
<dbReference type="PROSITE" id="PS51257">
    <property type="entry name" value="PROKAR_LIPOPROTEIN"/>
    <property type="match status" value="1"/>
</dbReference>
<dbReference type="RefSeq" id="WP_219802096.1">
    <property type="nucleotide sequence ID" value="NZ_CP080096.1"/>
</dbReference>
<protein>
    <recommendedName>
        <fullName evidence="3">Tetratricopeptide repeat protein</fullName>
    </recommendedName>
</protein>
<evidence type="ECO:0000313" key="1">
    <source>
        <dbReference type="EMBL" id="QYD72674.1"/>
    </source>
</evidence>
<dbReference type="Gene3D" id="1.25.40.10">
    <property type="entry name" value="Tetratricopeptide repeat domain"/>
    <property type="match status" value="1"/>
</dbReference>
<dbReference type="Proteomes" id="UP000826462">
    <property type="component" value="Chromosome 2"/>
</dbReference>
<sequence length="311" mass="34027">MNTIHLRTFIVATTLVCTIVGCSNTRAPVASQSKSDSRPTSVPNYLKIQHEQALTEAIKKEKAATSNSARASAMQQQAAALDSLGRSQEALVVIDQAMTLVDPSRQGAWIATKAEILYSLGDPQAALKTLDPEIARTREFAASKPPNERAAALGIFTDGFIAATFANIELQRWQEAVNDLADANALLEGPSFYAYRSLVYRYIMARANDTSIANAELDKQAQYYASHDQTQYGPLLRMWQGQDSVHDVAVVIGKMRGADQQEAFGEALFYGGAYAKFVRHNSNGGLAMLQQLNQLAPYGSIEWIHGKRVLQ</sequence>
<evidence type="ECO:0008006" key="3">
    <source>
        <dbReference type="Google" id="ProtNLM"/>
    </source>
</evidence>
<name>A0ABX8UUI9_9BURK</name>
<gene>
    <name evidence="1" type="ORF">KZJ38_23525</name>
</gene>
<dbReference type="EMBL" id="CP080096">
    <property type="protein sequence ID" value="QYD72674.1"/>
    <property type="molecule type" value="Genomic_DNA"/>
</dbReference>
<dbReference type="InterPro" id="IPR011990">
    <property type="entry name" value="TPR-like_helical_dom_sf"/>
</dbReference>
<accession>A0ABX8UUI9</accession>
<reference evidence="1 2" key="1">
    <citation type="submission" date="2021-07" db="EMBL/GenBank/DDBJ databases">
        <title>Paraburkholderia edwinii protects Aspergillus sp. from phenazines by acting as a toxin sponge.</title>
        <authorList>
            <person name="Dahlstrom K.M."/>
            <person name="Newman D.K."/>
        </authorList>
    </citation>
    <scope>NUCLEOTIDE SEQUENCE [LARGE SCALE GENOMIC DNA]</scope>
    <source>
        <strain evidence="1 2">Pe01</strain>
    </source>
</reference>
<keyword evidence="2" id="KW-1185">Reference proteome</keyword>
<proteinExistence type="predicted"/>
<evidence type="ECO:0000313" key="2">
    <source>
        <dbReference type="Proteomes" id="UP000826462"/>
    </source>
</evidence>
<organism evidence="1 2">
    <name type="scientific">Paraburkholderia edwinii</name>
    <dbReference type="NCBI Taxonomy" id="2861782"/>
    <lineage>
        <taxon>Bacteria</taxon>
        <taxon>Pseudomonadati</taxon>
        <taxon>Pseudomonadota</taxon>
        <taxon>Betaproteobacteria</taxon>
        <taxon>Burkholderiales</taxon>
        <taxon>Burkholderiaceae</taxon>
        <taxon>Paraburkholderia</taxon>
    </lineage>
</organism>